<keyword evidence="1" id="KW-0472">Membrane</keyword>
<sequence length="94" mass="10766">MDVEDKNVMANCRLHKQDPRTAGREAGASGLPSCKHRTVQRPTGGVVFKERHLGECLFSKLKHNRRLATWYDKLPCTFFSFLELASAMVWLVKF</sequence>
<comment type="caution">
    <text evidence="2">The sequence shown here is derived from an EMBL/GenBank/DDBJ whole genome shotgun (WGS) entry which is preliminary data.</text>
</comment>
<keyword evidence="1" id="KW-1133">Transmembrane helix</keyword>
<gene>
    <name evidence="2" type="ORF">EHV15_26545</name>
</gene>
<dbReference type="Proteomes" id="UP000267017">
    <property type="component" value="Unassembled WGS sequence"/>
</dbReference>
<dbReference type="EMBL" id="RRCN01000001">
    <property type="protein sequence ID" value="RRJ66076.1"/>
    <property type="molecule type" value="Genomic_DNA"/>
</dbReference>
<keyword evidence="3" id="KW-1185">Reference proteome</keyword>
<protein>
    <recommendedName>
        <fullName evidence="4">Transposase DDE domain-containing protein</fullName>
    </recommendedName>
</protein>
<reference evidence="2 3" key="1">
    <citation type="submission" date="2018-11" db="EMBL/GenBank/DDBJ databases">
        <title>Genome sequencing of Paenibacillus sp. KCOM 3021 (= ChDC PVNT-B20).</title>
        <authorList>
            <person name="Kook J.-K."/>
            <person name="Park S.-N."/>
            <person name="Lim Y.K."/>
        </authorList>
    </citation>
    <scope>NUCLEOTIDE SEQUENCE [LARGE SCALE GENOMIC DNA]</scope>
    <source>
        <strain evidence="2 3">KCOM 3021</strain>
    </source>
</reference>
<evidence type="ECO:0008006" key="4">
    <source>
        <dbReference type="Google" id="ProtNLM"/>
    </source>
</evidence>
<evidence type="ECO:0000313" key="3">
    <source>
        <dbReference type="Proteomes" id="UP000267017"/>
    </source>
</evidence>
<name>A0A3P3U8P8_9BACL</name>
<organism evidence="2 3">
    <name type="scientific">Paenibacillus oralis</name>
    <dbReference type="NCBI Taxonomy" id="2490856"/>
    <lineage>
        <taxon>Bacteria</taxon>
        <taxon>Bacillati</taxon>
        <taxon>Bacillota</taxon>
        <taxon>Bacilli</taxon>
        <taxon>Bacillales</taxon>
        <taxon>Paenibacillaceae</taxon>
        <taxon>Paenibacillus</taxon>
    </lineage>
</organism>
<evidence type="ECO:0000313" key="2">
    <source>
        <dbReference type="EMBL" id="RRJ66076.1"/>
    </source>
</evidence>
<keyword evidence="1" id="KW-0812">Transmembrane</keyword>
<feature type="transmembrane region" description="Helical" evidence="1">
    <location>
        <begin position="70"/>
        <end position="92"/>
    </location>
</feature>
<dbReference type="OrthoDB" id="192297at2"/>
<evidence type="ECO:0000256" key="1">
    <source>
        <dbReference type="SAM" id="Phobius"/>
    </source>
</evidence>
<dbReference type="AlphaFoldDB" id="A0A3P3U8P8"/>
<accession>A0A3P3U8P8</accession>
<proteinExistence type="predicted"/>